<dbReference type="GO" id="GO:0005085">
    <property type="term" value="F:guanyl-nucleotide exchange factor activity"/>
    <property type="evidence" value="ECO:0007669"/>
    <property type="project" value="UniProtKB-KW"/>
</dbReference>
<dbReference type="PROSITE" id="PS51834">
    <property type="entry name" value="DENN_FLCN_SMCR8"/>
    <property type="match status" value="1"/>
</dbReference>
<evidence type="ECO:0000256" key="1">
    <source>
        <dbReference type="ARBA" id="ARBA00004496"/>
    </source>
</evidence>
<dbReference type="GO" id="GO:0005096">
    <property type="term" value="F:GTPase activator activity"/>
    <property type="evidence" value="ECO:0007669"/>
    <property type="project" value="InterPro"/>
</dbReference>
<accession>A0AAW0X490</accession>
<dbReference type="GO" id="GO:0005737">
    <property type="term" value="C:cytoplasm"/>
    <property type="evidence" value="ECO:0007669"/>
    <property type="project" value="UniProtKB-SubCell"/>
</dbReference>
<evidence type="ECO:0000256" key="5">
    <source>
        <dbReference type="ARBA" id="ARBA00038137"/>
    </source>
</evidence>
<dbReference type="PANTHER" id="PTHR31334">
    <property type="entry name" value="SMITH-MAGENIS SYNDROME REGION GENE 8 PROTEIN"/>
    <property type="match status" value="1"/>
</dbReference>
<comment type="subcellular location">
    <subcellularLocation>
        <location evidence="1">Cytoplasm</location>
    </subcellularLocation>
</comment>
<comment type="caution">
    <text evidence="8">The sequence shown here is derived from an EMBL/GenBank/DDBJ whole genome shotgun (WGS) entry which is preliminary data.</text>
</comment>
<evidence type="ECO:0000256" key="4">
    <source>
        <dbReference type="ARBA" id="ARBA00023006"/>
    </source>
</evidence>
<evidence type="ECO:0000259" key="7">
    <source>
        <dbReference type="PROSITE" id="PS51834"/>
    </source>
</evidence>
<keyword evidence="3" id="KW-0344">Guanine-nucleotide releasing factor</keyword>
<feature type="region of interest" description="Disordered" evidence="6">
    <location>
        <begin position="586"/>
        <end position="612"/>
    </location>
</feature>
<proteinExistence type="inferred from homology"/>
<protein>
    <recommendedName>
        <fullName evidence="7">UDENN FLCN/SMCR8-type domain-containing protein</fullName>
    </recommendedName>
</protein>
<comment type="similarity">
    <text evidence="5">Belongs to the SMCR8 family.</text>
</comment>
<gene>
    <name evidence="8" type="ORF">OTU49_006153</name>
</gene>
<evidence type="ECO:0000256" key="2">
    <source>
        <dbReference type="ARBA" id="ARBA00022490"/>
    </source>
</evidence>
<dbReference type="PANTHER" id="PTHR31334:SF1">
    <property type="entry name" value="GUANINE NUCLEOTIDE EXCHANGE PROTEIN SMCR8"/>
    <property type="match status" value="1"/>
</dbReference>
<dbReference type="EMBL" id="JARKIK010000051">
    <property type="protein sequence ID" value="KAK8734367.1"/>
    <property type="molecule type" value="Genomic_DNA"/>
</dbReference>
<dbReference type="InterPro" id="IPR037520">
    <property type="entry name" value="Folliculin/SMCR8_longin"/>
</dbReference>
<evidence type="ECO:0000313" key="9">
    <source>
        <dbReference type="Proteomes" id="UP001445076"/>
    </source>
</evidence>
<feature type="domain" description="UDENN FLCN/SMCR8-type" evidence="7">
    <location>
        <begin position="33"/>
        <end position="847"/>
    </location>
</feature>
<evidence type="ECO:0000313" key="8">
    <source>
        <dbReference type="EMBL" id="KAK8734367.1"/>
    </source>
</evidence>
<reference evidence="8 9" key="1">
    <citation type="journal article" date="2024" name="BMC Genomics">
        <title>Genome assembly of redclaw crayfish (Cherax quadricarinatus) provides insights into its immune adaptation and hypoxia tolerance.</title>
        <authorList>
            <person name="Liu Z."/>
            <person name="Zheng J."/>
            <person name="Li H."/>
            <person name="Fang K."/>
            <person name="Wang S."/>
            <person name="He J."/>
            <person name="Zhou D."/>
            <person name="Weng S."/>
            <person name="Chi M."/>
            <person name="Gu Z."/>
            <person name="He J."/>
            <person name="Li F."/>
            <person name="Wang M."/>
        </authorList>
    </citation>
    <scope>NUCLEOTIDE SEQUENCE [LARGE SCALE GENOMIC DNA]</scope>
    <source>
        <strain evidence="8">ZL_2023a</strain>
    </source>
</reference>
<keyword evidence="9" id="KW-1185">Reference proteome</keyword>
<dbReference type="Pfam" id="PF11704">
    <property type="entry name" value="Folliculin"/>
    <property type="match status" value="1"/>
</dbReference>
<evidence type="ECO:0000256" key="6">
    <source>
        <dbReference type="SAM" id="MobiDB-lite"/>
    </source>
</evidence>
<dbReference type="InterPro" id="IPR037521">
    <property type="entry name" value="FLCN/SMCR8_DENN"/>
</dbReference>
<dbReference type="GO" id="GO:0032045">
    <property type="term" value="C:guanyl-nucleotide exchange factor complex"/>
    <property type="evidence" value="ECO:0007669"/>
    <property type="project" value="TreeGrafter"/>
</dbReference>
<organism evidence="8 9">
    <name type="scientific">Cherax quadricarinatus</name>
    <name type="common">Australian red claw crayfish</name>
    <dbReference type="NCBI Taxonomy" id="27406"/>
    <lineage>
        <taxon>Eukaryota</taxon>
        <taxon>Metazoa</taxon>
        <taxon>Ecdysozoa</taxon>
        <taxon>Arthropoda</taxon>
        <taxon>Crustacea</taxon>
        <taxon>Multicrustacea</taxon>
        <taxon>Malacostraca</taxon>
        <taxon>Eumalacostraca</taxon>
        <taxon>Eucarida</taxon>
        <taxon>Decapoda</taxon>
        <taxon>Pleocyemata</taxon>
        <taxon>Astacidea</taxon>
        <taxon>Parastacoidea</taxon>
        <taxon>Parastacidae</taxon>
        <taxon>Cherax</taxon>
    </lineage>
</organism>
<keyword evidence="2" id="KW-0963">Cytoplasm</keyword>
<sequence length="853" mass="96609">MARWQGDTAILPNTSFSSGPLNLPRGLDVLSNIPIATFRPWFPTPACQDIILLAEFSEIEGPIPLVTIPQSPSLQLDLNEFVVKVFSTDYLNTSGEFRVYEDTQMVQQDINPGVHVYIHYFTLYDVRARGFVRPMCLSYISSDSRKLLYYFSQLRQHFIVATEYLKLSNLEWFSKEMRGLVRDLEYTKDRYIQVQRNVLDNSESNPPDTQTCGHTDKLKEDGEDLMSEDQVFYRMQSHIPKYDSRSTKMHEAVRLHDSSENLKGENTKPCDSEDDFIRNHTKFPLKEEQDSILTSNIINSVDDEEAMLRHTSLETVAMQLMECQHILDVVRPHMDKRKIEEELRCLSEQILSKPQSPLYKAMNNLLMFEKPPEEIMPTICVMSLMKRNFRDMRSVQQLCGVGYVGCLFKLWSIHGVFCKSFLTLKFEDLDRDIYDNPFSSLFIGNIPVINVRKNQNWKPPVKTNSYSALCWDTHFVKFLKTRASRTSTPDSEYADAVEVPQASVSTAADCLKVFPMVIADGGNASPLSKSSDDNETIDENISENVTLEIAAVPQGSKSELKIENKIDDSSQPNVFQELTIESQENEIGAPGNNTTHNMSKLSTSSNSSWSSKTPLDLSTFEDIQEEEEVQEDIATVLGEQPVPRVDIHNRIVISRVCRLSGLVQQFCGVSHCLVHALLSGRLVMLAAADNYRPLVTLYVRALSTLLPRSLNQLSVLRWHTGTITDHHLKQFRLMGICIPERLHVQDLMTNSTLNQVTVLNIETGHISGVAYNGTLIRGVEHYGRKLFHSTSALQASLQSILVSLGLKVYLLYHLMETTSRSGSDILKAIGVTKGDWDILINLTGIVKKQTQSN</sequence>
<feature type="compositionally biased region" description="Low complexity" evidence="6">
    <location>
        <begin position="599"/>
        <end position="611"/>
    </location>
</feature>
<dbReference type="AlphaFoldDB" id="A0AAW0X490"/>
<evidence type="ECO:0000256" key="3">
    <source>
        <dbReference type="ARBA" id="ARBA00022658"/>
    </source>
</evidence>
<dbReference type="GO" id="GO:0006914">
    <property type="term" value="P:autophagy"/>
    <property type="evidence" value="ECO:0007669"/>
    <property type="project" value="UniProtKB-KW"/>
</dbReference>
<dbReference type="Proteomes" id="UP001445076">
    <property type="component" value="Unassembled WGS sequence"/>
</dbReference>
<keyword evidence="4" id="KW-0072">Autophagy</keyword>
<name>A0AAW0X490_CHEQU</name>